<protein>
    <submittedName>
        <fullName evidence="2">Uncharacterized protein</fullName>
    </submittedName>
</protein>
<dbReference type="Proteomes" id="UP000069654">
    <property type="component" value="Unassembled WGS sequence"/>
</dbReference>
<feature type="compositionally biased region" description="Low complexity" evidence="1">
    <location>
        <begin position="90"/>
        <end position="115"/>
    </location>
</feature>
<proteinExistence type="predicted"/>
<sequence>MSARSDQRPTTGPGANPETARRDEPASPGSSVTAGLDVVAGVRRDPVPTRPGLVPERGTDVVSPDFALRVVSPRSESPVSETLAEPPVSAQATPGAGAPATATATTNAAGTSAETYPTVHRSRIRVCTRAPCFTADGSSLLDTPARPPAR</sequence>
<evidence type="ECO:0000313" key="3">
    <source>
        <dbReference type="Proteomes" id="UP000069654"/>
    </source>
</evidence>
<dbReference type="EMBL" id="BCTB01000005">
    <property type="protein sequence ID" value="GAT14202.1"/>
    <property type="molecule type" value="Genomic_DNA"/>
</dbReference>
<feature type="compositionally biased region" description="Low complexity" evidence="1">
    <location>
        <begin position="71"/>
        <end position="81"/>
    </location>
</feature>
<organism evidence="2 3">
    <name type="scientific">Mycolicibacterium thermoresistibile</name>
    <name type="common">Mycobacterium thermoresistibile</name>
    <dbReference type="NCBI Taxonomy" id="1797"/>
    <lineage>
        <taxon>Bacteria</taxon>
        <taxon>Bacillati</taxon>
        <taxon>Actinomycetota</taxon>
        <taxon>Actinomycetes</taxon>
        <taxon>Mycobacteriales</taxon>
        <taxon>Mycobacteriaceae</taxon>
        <taxon>Mycolicibacterium</taxon>
    </lineage>
</organism>
<dbReference type="AlphaFoldDB" id="A0A100XCV0"/>
<name>A0A100XCV0_MYCTH</name>
<reference evidence="2 3" key="1">
    <citation type="journal article" date="2016" name="Genome Announc.">
        <title>Draft Genome Sequences of Five Rapidly Growing Mycobacterium Species, M. thermoresistibile, M. fortuitum subsp. acetamidolyticum, M. canariasense, M. brisbanense, and M. novocastrense.</title>
        <authorList>
            <person name="Katahira K."/>
            <person name="Ogura Y."/>
            <person name="Gotoh Y."/>
            <person name="Hayashi T."/>
        </authorList>
    </citation>
    <scope>NUCLEOTIDE SEQUENCE [LARGE SCALE GENOMIC DNA]</scope>
    <source>
        <strain evidence="2 3">JCM6362</strain>
    </source>
</reference>
<feature type="region of interest" description="Disordered" evidence="1">
    <location>
        <begin position="71"/>
        <end position="119"/>
    </location>
</feature>
<feature type="region of interest" description="Disordered" evidence="1">
    <location>
        <begin position="1"/>
        <end position="59"/>
    </location>
</feature>
<dbReference type="STRING" id="1797.RMCT_1173"/>
<evidence type="ECO:0000313" key="2">
    <source>
        <dbReference type="EMBL" id="GAT14202.1"/>
    </source>
</evidence>
<reference evidence="3" key="2">
    <citation type="submission" date="2016-02" db="EMBL/GenBank/DDBJ databases">
        <title>Draft genome sequence of five rapidly growing Mycobacterium species.</title>
        <authorList>
            <person name="Katahira K."/>
            <person name="Gotou Y."/>
            <person name="Iida K."/>
            <person name="Ogura Y."/>
            <person name="Hayashi T."/>
        </authorList>
    </citation>
    <scope>NUCLEOTIDE SEQUENCE [LARGE SCALE GENOMIC DNA]</scope>
    <source>
        <strain evidence="3">JCM6362</strain>
    </source>
</reference>
<accession>A0A100XCV0</accession>
<gene>
    <name evidence="2" type="ORF">RMCT_1173</name>
</gene>
<evidence type="ECO:0000256" key="1">
    <source>
        <dbReference type="SAM" id="MobiDB-lite"/>
    </source>
</evidence>
<comment type="caution">
    <text evidence="2">The sequence shown here is derived from an EMBL/GenBank/DDBJ whole genome shotgun (WGS) entry which is preliminary data.</text>
</comment>